<dbReference type="OMA" id="ANDFENC"/>
<dbReference type="PANTHER" id="PTHR33844:SF1">
    <property type="entry name" value="SULFOTRANSFERASE DOMAIN-CONTAINING PROTEIN"/>
    <property type="match status" value="1"/>
</dbReference>
<dbReference type="Gene3D" id="3.40.50.300">
    <property type="entry name" value="P-loop containing nucleotide triphosphate hydrolases"/>
    <property type="match status" value="1"/>
</dbReference>
<evidence type="ECO:0008006" key="3">
    <source>
        <dbReference type="Google" id="ProtNLM"/>
    </source>
</evidence>
<protein>
    <recommendedName>
        <fullName evidence="3">Sulfotransferase domain-containing protein</fullName>
    </recommendedName>
</protein>
<proteinExistence type="predicted"/>
<dbReference type="AlphaFoldDB" id="A0A553PCM6"/>
<dbReference type="SUPFAM" id="SSF52540">
    <property type="entry name" value="P-loop containing nucleoside triphosphate hydrolases"/>
    <property type="match status" value="1"/>
</dbReference>
<dbReference type="EMBL" id="VCGU01000005">
    <property type="protein sequence ID" value="TRY75435.1"/>
    <property type="molecule type" value="Genomic_DNA"/>
</dbReference>
<dbReference type="PANTHER" id="PTHR33844">
    <property type="entry name" value="SULFOTRANSFER_1 DOMAIN-CONTAINING PROTEIN"/>
    <property type="match status" value="1"/>
</dbReference>
<keyword evidence="2" id="KW-1185">Reference proteome</keyword>
<dbReference type="InterPro" id="IPR027417">
    <property type="entry name" value="P-loop_NTPase"/>
</dbReference>
<gene>
    <name evidence="1" type="ORF">TCAL_09502</name>
</gene>
<evidence type="ECO:0000313" key="1">
    <source>
        <dbReference type="EMBL" id="TRY75435.1"/>
    </source>
</evidence>
<dbReference type="Proteomes" id="UP000318571">
    <property type="component" value="Chromosome 2"/>
</dbReference>
<dbReference type="STRING" id="6832.A0A553PCM6"/>
<reference evidence="1 2" key="1">
    <citation type="journal article" date="2018" name="Nat. Ecol. Evol.">
        <title>Genomic signatures of mitonuclear coevolution across populations of Tigriopus californicus.</title>
        <authorList>
            <person name="Barreto F.S."/>
            <person name="Watson E.T."/>
            <person name="Lima T.G."/>
            <person name="Willett C.S."/>
            <person name="Edmands S."/>
            <person name="Li W."/>
            <person name="Burton R.S."/>
        </authorList>
    </citation>
    <scope>NUCLEOTIDE SEQUENCE [LARGE SCALE GENOMIC DNA]</scope>
    <source>
        <strain evidence="1 2">San Diego</strain>
    </source>
</reference>
<accession>A0A553PCM6</accession>
<organism evidence="1 2">
    <name type="scientific">Tigriopus californicus</name>
    <name type="common">Marine copepod</name>
    <dbReference type="NCBI Taxonomy" id="6832"/>
    <lineage>
        <taxon>Eukaryota</taxon>
        <taxon>Metazoa</taxon>
        <taxon>Ecdysozoa</taxon>
        <taxon>Arthropoda</taxon>
        <taxon>Crustacea</taxon>
        <taxon>Multicrustacea</taxon>
        <taxon>Hexanauplia</taxon>
        <taxon>Copepoda</taxon>
        <taxon>Harpacticoida</taxon>
        <taxon>Harpacticidae</taxon>
        <taxon>Tigriopus</taxon>
    </lineage>
</organism>
<sequence length="432" mass="49197">MLKYGGFKMIRSFYQTLDVISEKVVKYSLVHGHQSDKLKKANDFENCAHVHESYTHPNVIFEDGVTLLTLTPTHAIFAKCPEDIDVHAHSTGPFFYINQFNHCKHLILIPLNLFIALTNDVDALPFNPESVSYVLLSNTGRCGSTLLTQLFEDKVKNAVAISEPDFVMAMVTNHENINYAFRQKLIRGCVFALTASAIRRFKHDNPKNQHYNVLIKPKAHGIALTPELAQAFPSMKHLYLYRHPIEYYKSLKAVYRALLHPLVDILMMKLSIKMEQDEFILSQFPFANRSDTNEHLQLMKGALNAYSSKQKTVLLIGLYVANLLSIKHQAKELGIDFKVISFQELKDTPEIVFKDVIDFCGIAINEDANFKALPDSDSQQNSVLSRSNLSNYQTPVTDQEKKLIDALLQICHLPSILEFSNHSLEFQKQLQL</sequence>
<comment type="caution">
    <text evidence="1">The sequence shown here is derived from an EMBL/GenBank/DDBJ whole genome shotgun (WGS) entry which is preliminary data.</text>
</comment>
<name>A0A553PCM6_TIGCA</name>
<evidence type="ECO:0000313" key="2">
    <source>
        <dbReference type="Proteomes" id="UP000318571"/>
    </source>
</evidence>